<organism evidence="3 4">
    <name type="scientific">Cupriavidus respiraculi</name>
    <dbReference type="NCBI Taxonomy" id="195930"/>
    <lineage>
        <taxon>Bacteria</taxon>
        <taxon>Pseudomonadati</taxon>
        <taxon>Pseudomonadota</taxon>
        <taxon>Betaproteobacteria</taxon>
        <taxon>Burkholderiales</taxon>
        <taxon>Burkholderiaceae</taxon>
        <taxon>Cupriavidus</taxon>
    </lineage>
</organism>
<evidence type="ECO:0000259" key="2">
    <source>
        <dbReference type="Pfam" id="PF13538"/>
    </source>
</evidence>
<dbReference type="InterPro" id="IPR027417">
    <property type="entry name" value="P-loop_NTPase"/>
</dbReference>
<evidence type="ECO:0000313" key="4">
    <source>
        <dbReference type="Proteomes" id="UP000721236"/>
    </source>
</evidence>
<protein>
    <recommendedName>
        <fullName evidence="1">DNA 3'-5' helicase II</fullName>
    </recommendedName>
</protein>
<keyword evidence="3" id="KW-0547">Nucleotide-binding</keyword>
<dbReference type="SUPFAM" id="SSF52540">
    <property type="entry name" value="P-loop containing nucleoside triphosphate hydrolases"/>
    <property type="match status" value="1"/>
</dbReference>
<name>A0ABN7YHT5_9BURK</name>
<comment type="caution">
    <text evidence="3">The sequence shown here is derived from an EMBL/GenBank/DDBJ whole genome shotgun (WGS) entry which is preliminary data.</text>
</comment>
<dbReference type="Pfam" id="PF13245">
    <property type="entry name" value="AAA_19"/>
    <property type="match status" value="1"/>
</dbReference>
<dbReference type="PANTHER" id="PTHR11070:SF2">
    <property type="entry name" value="ATP-DEPENDENT DNA HELICASE SRS2"/>
    <property type="match status" value="1"/>
</dbReference>
<dbReference type="InterPro" id="IPR027785">
    <property type="entry name" value="UvrD-like_helicase_C"/>
</dbReference>
<keyword evidence="4" id="KW-1185">Reference proteome</keyword>
<gene>
    <name evidence="3" type="primary">rep_1</name>
    <name evidence="3" type="ORF">LMG21510_01742</name>
</gene>
<dbReference type="InterPro" id="IPR000212">
    <property type="entry name" value="DNA_helicase_UvrD/REP"/>
</dbReference>
<dbReference type="GO" id="GO:0016787">
    <property type="term" value="F:hydrolase activity"/>
    <property type="evidence" value="ECO:0007669"/>
    <property type="project" value="UniProtKB-KW"/>
</dbReference>
<dbReference type="RefSeq" id="WP_224041152.1">
    <property type="nucleotide sequence ID" value="NZ_CAJZAH010000002.1"/>
</dbReference>
<dbReference type="PANTHER" id="PTHR11070">
    <property type="entry name" value="UVRD / RECB / PCRA DNA HELICASE FAMILY MEMBER"/>
    <property type="match status" value="1"/>
</dbReference>
<dbReference type="Proteomes" id="UP000721236">
    <property type="component" value="Unassembled WGS sequence"/>
</dbReference>
<dbReference type="GO" id="GO:0003678">
    <property type="term" value="F:DNA helicase activity"/>
    <property type="evidence" value="ECO:0007669"/>
    <property type="project" value="UniProtKB-EC"/>
</dbReference>
<dbReference type="EMBL" id="CAJZAH010000002">
    <property type="protein sequence ID" value="CAG9171637.1"/>
    <property type="molecule type" value="Genomic_DNA"/>
</dbReference>
<keyword evidence="3" id="KW-0347">Helicase</keyword>
<sequence length="386" mass="43415">MQGSWFRSFKQMDEDQKSFIRLPAKGRYSLVGPPGSGKTNLLLVRAEVFAGSGEKNVLIITYTRTLAEFIRSGIKMPEHFQQSQIKTFHSWALAHIRDTLGYSPIDKEDDFDENNRLKILEALVEANERLGTKKIYSGIFVDEAQDLTAGELEALLSLSDNVCICGDERQGIYQRDGLSVADKLGLNQHRLDRHFRIGHKIARVADRLQPPDDGTKSLENSSNYDMKLYGESSAKLHPKESRDAQFTRMVELLRIQLDAYTGDSIGIFCGRTETLHELRARFNETDLSDTVSVYGVDSDARFTNGKRIHVMTLHSSKGTEFRAVHMFGIEELATPGLQRTRLSYTGVTRAKTSLNAYRSADTTVKLEHAFAEPAAFTLEDLLPDTD</sequence>
<evidence type="ECO:0000256" key="1">
    <source>
        <dbReference type="ARBA" id="ARBA00034923"/>
    </source>
</evidence>
<evidence type="ECO:0000313" key="3">
    <source>
        <dbReference type="EMBL" id="CAG9171637.1"/>
    </source>
</evidence>
<keyword evidence="3" id="KW-0378">Hydrolase</keyword>
<dbReference type="Gene3D" id="3.40.50.300">
    <property type="entry name" value="P-loop containing nucleotide triphosphate hydrolases"/>
    <property type="match status" value="2"/>
</dbReference>
<reference evidence="3 4" key="1">
    <citation type="submission" date="2021-08" db="EMBL/GenBank/DDBJ databases">
        <authorList>
            <person name="Peeters C."/>
        </authorList>
    </citation>
    <scope>NUCLEOTIDE SEQUENCE [LARGE SCALE GENOMIC DNA]</scope>
    <source>
        <strain evidence="3 4">LMG 21510</strain>
    </source>
</reference>
<keyword evidence="3" id="KW-0067">ATP-binding</keyword>
<dbReference type="Pfam" id="PF13538">
    <property type="entry name" value="UvrD_C_2"/>
    <property type="match status" value="1"/>
</dbReference>
<accession>A0ABN7YHT5</accession>
<proteinExistence type="predicted"/>
<feature type="domain" description="UvrD-like helicase C-terminal" evidence="2">
    <location>
        <begin position="308"/>
        <end position="355"/>
    </location>
</feature>